<name>A0A0R2M256_9LACO</name>
<dbReference type="EMBL" id="JQCL01000103">
    <property type="protein sequence ID" value="KRO07558.1"/>
    <property type="molecule type" value="Genomic_DNA"/>
</dbReference>
<accession>A0A0R2M256</accession>
<keyword evidence="2 4" id="KW-0808">Transferase</keyword>
<feature type="domain" description="Glycosyl transferase family 1" evidence="3">
    <location>
        <begin position="327"/>
        <end position="484"/>
    </location>
</feature>
<dbReference type="SUPFAM" id="SSF53756">
    <property type="entry name" value="UDP-Glycosyltransferase/glycogen phosphorylase"/>
    <property type="match status" value="1"/>
</dbReference>
<dbReference type="GO" id="GO:0016757">
    <property type="term" value="F:glycosyltransferase activity"/>
    <property type="evidence" value="ECO:0007669"/>
    <property type="project" value="UniProtKB-KW"/>
</dbReference>
<evidence type="ECO:0000259" key="3">
    <source>
        <dbReference type="Pfam" id="PF00534"/>
    </source>
</evidence>
<dbReference type="Pfam" id="PF00534">
    <property type="entry name" value="Glycos_transf_1"/>
    <property type="match status" value="1"/>
</dbReference>
<evidence type="ECO:0000256" key="1">
    <source>
        <dbReference type="ARBA" id="ARBA00022676"/>
    </source>
</evidence>
<dbReference type="PANTHER" id="PTHR12526">
    <property type="entry name" value="GLYCOSYLTRANSFERASE"/>
    <property type="match status" value="1"/>
</dbReference>
<reference evidence="4 5" key="1">
    <citation type="journal article" date="2015" name="Genome Announc.">
        <title>Expanding the biotechnology potential of lactobacilli through comparative genomics of 213 strains and associated genera.</title>
        <authorList>
            <person name="Sun Z."/>
            <person name="Harris H.M."/>
            <person name="McCann A."/>
            <person name="Guo C."/>
            <person name="Argimon S."/>
            <person name="Zhang W."/>
            <person name="Yang X."/>
            <person name="Jeffery I.B."/>
            <person name="Cooney J.C."/>
            <person name="Kagawa T.F."/>
            <person name="Liu W."/>
            <person name="Song Y."/>
            <person name="Salvetti E."/>
            <person name="Wrobel A."/>
            <person name="Rasinkangas P."/>
            <person name="Parkhill J."/>
            <person name="Rea M.C."/>
            <person name="O'Sullivan O."/>
            <person name="Ritari J."/>
            <person name="Douillard F.P."/>
            <person name="Paul Ross R."/>
            <person name="Yang R."/>
            <person name="Briner A.E."/>
            <person name="Felis G.E."/>
            <person name="de Vos W.M."/>
            <person name="Barrangou R."/>
            <person name="Klaenhammer T.R."/>
            <person name="Caufield P.W."/>
            <person name="Cui Y."/>
            <person name="Zhang H."/>
            <person name="O'Toole P.W."/>
        </authorList>
    </citation>
    <scope>NUCLEOTIDE SEQUENCE [LARGE SCALE GENOMIC DNA]</scope>
    <source>
        <strain evidence="4 5">LMG 26013</strain>
    </source>
</reference>
<dbReference type="InterPro" id="IPR001296">
    <property type="entry name" value="Glyco_trans_1"/>
</dbReference>
<evidence type="ECO:0000256" key="2">
    <source>
        <dbReference type="ARBA" id="ARBA00022679"/>
    </source>
</evidence>
<dbReference type="Proteomes" id="UP000051783">
    <property type="component" value="Unassembled WGS sequence"/>
</dbReference>
<comment type="caution">
    <text evidence="4">The sequence shown here is derived from an EMBL/GenBank/DDBJ whole genome shotgun (WGS) entry which is preliminary data.</text>
</comment>
<dbReference type="RefSeq" id="WP_083491671.1">
    <property type="nucleotide sequence ID" value="NZ_JQCL01000103.1"/>
</dbReference>
<sequence>MYFFITSKIDSTPSAIELAMINRQRLFTKHRVPAMIVTRNYVRDLHQNMHQVGLDDEFVVNMYDYFQGTTDYEGDPLTAANYPRVKGETLVRVNTREFDVIQRNQRRKRIVLNPKGNVDYVDILNPQDAVSRRDYYDTRGFLSVAQYFDENQIIVFEQHLNPKKQPVLETFFRPNEHHEPVATHQRVLNFKGNTYEFEDWDQLTAFFLDAINTEFGGHGTMIVDRSDAGMHPLVEMTTTARKYEFLHSNFTLDPLDVVNSPIVPYTQIGLDHADQMNGFIMSTQAECDDMTNHIHNIVPTIGIPVGSVSDERLDAQPVDFSKRQAGKVIAVARLSVEKQLDQLIKAIAYVHEKLPQVTLDIYGYGDSWTGFKEEKRLRNLVNSQQWQSFISFKGFVHDLAPVYDQAQMMVLTSQYEGFNLGILEALSHGVPVVAYDVKYGPSDMIEDGQNGRLIPANNLVELGKVILGLLRQPEQLAEMSEAAYGRSSQFSEAKVWQK</sequence>
<organism evidence="4 5">
    <name type="scientific">Lactiplantibacillus xiangfangensis</name>
    <dbReference type="NCBI Taxonomy" id="942150"/>
    <lineage>
        <taxon>Bacteria</taxon>
        <taxon>Bacillati</taxon>
        <taxon>Bacillota</taxon>
        <taxon>Bacilli</taxon>
        <taxon>Lactobacillales</taxon>
        <taxon>Lactobacillaceae</taxon>
        <taxon>Lactiplantibacillus</taxon>
    </lineage>
</organism>
<gene>
    <name evidence="4" type="ORF">IV64_GL001489</name>
</gene>
<dbReference type="OrthoDB" id="570545at2"/>
<evidence type="ECO:0000313" key="5">
    <source>
        <dbReference type="Proteomes" id="UP000051783"/>
    </source>
</evidence>
<dbReference type="AlphaFoldDB" id="A0A0R2M256"/>
<dbReference type="STRING" id="942150.IV64_GL001489"/>
<keyword evidence="1" id="KW-0328">Glycosyltransferase</keyword>
<protein>
    <submittedName>
        <fullName evidence="4">Poly(Glycerol-phosphate) alpha-glucosyltransferase</fullName>
    </submittedName>
</protein>
<dbReference type="Gene3D" id="3.40.50.2000">
    <property type="entry name" value="Glycogen Phosphorylase B"/>
    <property type="match status" value="3"/>
</dbReference>
<keyword evidence="5" id="KW-1185">Reference proteome</keyword>
<dbReference type="PATRIC" id="fig|942150.3.peg.1537"/>
<proteinExistence type="predicted"/>
<evidence type="ECO:0000313" key="4">
    <source>
        <dbReference type="EMBL" id="KRO07558.1"/>
    </source>
</evidence>
<dbReference type="PANTHER" id="PTHR12526:SF629">
    <property type="entry name" value="TEICHURONIC ACID BIOSYNTHESIS GLYCOSYLTRANSFERASE TUAH-RELATED"/>
    <property type="match status" value="1"/>
</dbReference>